<evidence type="ECO:0000259" key="1">
    <source>
        <dbReference type="Pfam" id="PF14341"/>
    </source>
</evidence>
<accession>A0ABT4IYL4</accession>
<keyword evidence="4" id="KW-1185">Reference proteome</keyword>
<evidence type="ECO:0000259" key="2">
    <source>
        <dbReference type="Pfam" id="PF23981"/>
    </source>
</evidence>
<protein>
    <recommendedName>
        <fullName evidence="5">Type 4 fimbrial biogenesis protein PilX N-terminal domain-containing protein</fullName>
    </recommendedName>
</protein>
<dbReference type="InterPro" id="IPR055729">
    <property type="entry name" value="DUF7305"/>
</dbReference>
<comment type="caution">
    <text evidence="3">The sequence shown here is derived from an EMBL/GenBank/DDBJ whole genome shotgun (WGS) entry which is preliminary data.</text>
</comment>
<dbReference type="EMBL" id="JAKNQU010000008">
    <property type="protein sequence ID" value="MCZ0928761.1"/>
    <property type="molecule type" value="Genomic_DNA"/>
</dbReference>
<name>A0ABT4IYL4_9GAMM</name>
<dbReference type="Proteomes" id="UP001321125">
    <property type="component" value="Unassembled WGS sequence"/>
</dbReference>
<sequence>MKQQGAALVIVMALLAGAMTLGLSGMQTALVDERLAGNYRAATLAQMAAESGAIARDGQSSASDSDMSCEEIKESVKRNSAATETFSNFNPIETSADNNDLAVGYYYAECQNDGTNSELIVGQVKRNADVSVNDFIAVDYYVLYPNASGGSGSSPGEGGGGNNSFGSGAVVAGKGGVRLTGSARVSGGITTSGDVEIKGGASVPDSIDAAGAIDSPNYWDEDETENFRENVSFDSVIQDPLSIEDVYASLARKTEALTEEPYEYDDVRVGAYPLVDATISGNGLVGFNESKNPGENQVMVEAVDYDVSNVPKITGNYPVVRTRDFNQTNGSMTVTGDAVLIVDGDLTLGGGGDEGLIFAGDSSLTVLVTGDVDLKSSLQMQNLSVKTESGNPRFAIYSLGESVKIAGSSQAMAMIYAPFAAVDIRGSGGLRGAVWGESVDVRGAGRIIGEGSFVDGSSRANNASGSSNWAPF</sequence>
<dbReference type="RefSeq" id="WP_268902351.1">
    <property type="nucleotide sequence ID" value="NZ_JAKNQU010000008.1"/>
</dbReference>
<evidence type="ECO:0000313" key="4">
    <source>
        <dbReference type="Proteomes" id="UP001321125"/>
    </source>
</evidence>
<feature type="domain" description="DUF7305" evidence="2">
    <location>
        <begin position="333"/>
        <end position="446"/>
    </location>
</feature>
<proteinExistence type="predicted"/>
<evidence type="ECO:0000313" key="3">
    <source>
        <dbReference type="EMBL" id="MCZ0928761.1"/>
    </source>
</evidence>
<reference evidence="3 4" key="1">
    <citation type="submission" date="2022-02" db="EMBL/GenBank/DDBJ databases">
        <title>Study of halophilic communities from a Mexican lake.</title>
        <authorList>
            <person name="Hernandez-Soto L.M."/>
            <person name="Martinez-Abarca F."/>
            <person name="Ramirez-Saad H.C."/>
            <person name="Aguirre-Garrido J.F."/>
        </authorList>
    </citation>
    <scope>NUCLEOTIDE SEQUENCE [LARGE SCALE GENOMIC DNA]</scope>
    <source>
        <strain evidence="3 4">Hjan13</strain>
    </source>
</reference>
<organism evidence="3 4">
    <name type="scientific">Vreelandella janggokensis</name>
    <dbReference type="NCBI Taxonomy" id="370767"/>
    <lineage>
        <taxon>Bacteria</taxon>
        <taxon>Pseudomonadati</taxon>
        <taxon>Pseudomonadota</taxon>
        <taxon>Gammaproteobacteria</taxon>
        <taxon>Oceanospirillales</taxon>
        <taxon>Halomonadaceae</taxon>
        <taxon>Vreelandella</taxon>
    </lineage>
</organism>
<dbReference type="Pfam" id="PF14341">
    <property type="entry name" value="PilX_N"/>
    <property type="match status" value="1"/>
</dbReference>
<dbReference type="InterPro" id="IPR025746">
    <property type="entry name" value="PilX_N_dom"/>
</dbReference>
<feature type="domain" description="Type 4 fimbrial biogenesis protein PilX N-terminal" evidence="1">
    <location>
        <begin position="4"/>
        <end position="52"/>
    </location>
</feature>
<gene>
    <name evidence="3" type="ORF">L0635_16940</name>
</gene>
<evidence type="ECO:0008006" key="5">
    <source>
        <dbReference type="Google" id="ProtNLM"/>
    </source>
</evidence>
<dbReference type="Pfam" id="PF23981">
    <property type="entry name" value="DUF7305"/>
    <property type="match status" value="1"/>
</dbReference>